<dbReference type="Gene3D" id="3.40.630.30">
    <property type="match status" value="1"/>
</dbReference>
<keyword evidence="3" id="KW-1185">Reference proteome</keyword>
<sequence>MFEYEVVKLSPSVEDYCMLRLKTGLSPKSVNAAEIARQNSWYGMHLKDKNKKTIGMGKIIGDGGCHFQVVDIAVLSEYQGKGLGKVIMADLIEYYTTNAPKTSYLNLIADGEAKYLYEKFGFKSTAPQSIGMYYKDSKTID</sequence>
<evidence type="ECO:0000259" key="1">
    <source>
        <dbReference type="PROSITE" id="PS51186"/>
    </source>
</evidence>
<proteinExistence type="predicted"/>
<reference evidence="2 3" key="1">
    <citation type="submission" date="2017-06" db="EMBL/GenBank/DDBJ databases">
        <title>Complete genome of Francisella halioticida.</title>
        <authorList>
            <person name="Sjodin A."/>
        </authorList>
    </citation>
    <scope>NUCLEOTIDE SEQUENCE [LARGE SCALE GENOMIC DNA]</scope>
    <source>
        <strain evidence="2 3">DSM 23729</strain>
    </source>
</reference>
<dbReference type="PANTHER" id="PTHR43233">
    <property type="entry name" value="FAMILY N-ACETYLTRANSFERASE, PUTATIVE (AFU_ORTHOLOGUE AFUA_6G03350)-RELATED"/>
    <property type="match status" value="1"/>
</dbReference>
<dbReference type="PROSITE" id="PS51186">
    <property type="entry name" value="GNAT"/>
    <property type="match status" value="1"/>
</dbReference>
<evidence type="ECO:0000313" key="3">
    <source>
        <dbReference type="Proteomes" id="UP000249910"/>
    </source>
</evidence>
<dbReference type="Pfam" id="PF13673">
    <property type="entry name" value="Acetyltransf_10"/>
    <property type="match status" value="1"/>
</dbReference>
<dbReference type="SUPFAM" id="SSF55729">
    <property type="entry name" value="Acyl-CoA N-acyltransferases (Nat)"/>
    <property type="match status" value="1"/>
</dbReference>
<organism evidence="2 3">
    <name type="scientific">Francisella halioticida</name>
    <dbReference type="NCBI Taxonomy" id="549298"/>
    <lineage>
        <taxon>Bacteria</taxon>
        <taxon>Pseudomonadati</taxon>
        <taxon>Pseudomonadota</taxon>
        <taxon>Gammaproteobacteria</taxon>
        <taxon>Thiotrichales</taxon>
        <taxon>Francisellaceae</taxon>
        <taxon>Francisella</taxon>
    </lineage>
</organism>
<dbReference type="RefSeq" id="WP_088772007.1">
    <property type="nucleotide sequence ID" value="NZ_AP023082.1"/>
</dbReference>
<evidence type="ECO:0000313" key="2">
    <source>
        <dbReference type="EMBL" id="ASG67467.1"/>
    </source>
</evidence>
<accession>A0ABM6LY34</accession>
<dbReference type="Proteomes" id="UP000249910">
    <property type="component" value="Chromosome"/>
</dbReference>
<dbReference type="InterPro" id="IPR016181">
    <property type="entry name" value="Acyl_CoA_acyltransferase"/>
</dbReference>
<name>A0ABM6LY34_9GAMM</name>
<dbReference type="PANTHER" id="PTHR43233:SF1">
    <property type="entry name" value="FAMILY N-ACETYLTRANSFERASE, PUTATIVE (AFU_ORTHOLOGUE AFUA_6G03350)-RELATED"/>
    <property type="match status" value="1"/>
</dbReference>
<dbReference type="CDD" id="cd04301">
    <property type="entry name" value="NAT_SF"/>
    <property type="match status" value="1"/>
</dbReference>
<feature type="domain" description="N-acetyltransferase" evidence="1">
    <location>
        <begin position="4"/>
        <end position="141"/>
    </location>
</feature>
<dbReference type="InterPro" id="IPR053144">
    <property type="entry name" value="Acetyltransferase_Butenolide"/>
</dbReference>
<dbReference type="EMBL" id="CP022132">
    <property type="protein sequence ID" value="ASG67467.1"/>
    <property type="molecule type" value="Genomic_DNA"/>
</dbReference>
<dbReference type="InterPro" id="IPR000182">
    <property type="entry name" value="GNAT_dom"/>
</dbReference>
<gene>
    <name evidence="2" type="ORF">CDV26_02795</name>
</gene>
<protein>
    <submittedName>
        <fullName evidence="2">GNAT family N-acetyltransferase</fullName>
    </submittedName>
</protein>